<evidence type="ECO:0000259" key="1">
    <source>
        <dbReference type="Pfam" id="PF01863"/>
    </source>
</evidence>
<dbReference type="PANTHER" id="PTHR30399:SF1">
    <property type="entry name" value="UTP PYROPHOSPHATASE"/>
    <property type="match status" value="1"/>
</dbReference>
<feature type="domain" description="YgjP-like metallopeptidase" evidence="1">
    <location>
        <begin position="21"/>
        <end position="228"/>
    </location>
</feature>
<dbReference type="Proteomes" id="UP000544054">
    <property type="component" value="Unassembled WGS sequence"/>
</dbReference>
<protein>
    <submittedName>
        <fullName evidence="2">M48 family metallopeptidase</fullName>
    </submittedName>
</protein>
<name>A0A7Y0ANJ3_9FLAO</name>
<dbReference type="CDD" id="cd07344">
    <property type="entry name" value="M48_yhfN_like"/>
    <property type="match status" value="1"/>
</dbReference>
<reference evidence="2 3" key="1">
    <citation type="submission" date="2020-04" db="EMBL/GenBank/DDBJ databases">
        <title>Chryseobacterium sp. RP-3-3 sp. nov., isolated from Jeju soil.</title>
        <authorList>
            <person name="Dahal R.H."/>
        </authorList>
    </citation>
    <scope>NUCLEOTIDE SEQUENCE [LARGE SCALE GENOMIC DNA]</scope>
    <source>
        <strain evidence="2 3">RP-3-3</strain>
    </source>
</reference>
<dbReference type="InterPro" id="IPR053136">
    <property type="entry name" value="UTP_pyrophosphatase-like"/>
</dbReference>
<dbReference type="AlphaFoldDB" id="A0A7Y0ANJ3"/>
<dbReference type="PANTHER" id="PTHR30399">
    <property type="entry name" value="UNCHARACTERIZED PROTEIN YGJP"/>
    <property type="match status" value="1"/>
</dbReference>
<dbReference type="InterPro" id="IPR002725">
    <property type="entry name" value="YgjP-like_metallopeptidase"/>
</dbReference>
<evidence type="ECO:0000313" key="3">
    <source>
        <dbReference type="Proteomes" id="UP000544054"/>
    </source>
</evidence>
<dbReference type="Pfam" id="PF01863">
    <property type="entry name" value="YgjP-like"/>
    <property type="match status" value="1"/>
</dbReference>
<dbReference type="RefSeq" id="WP_169235136.1">
    <property type="nucleotide sequence ID" value="NZ_JABBGI010000014.1"/>
</dbReference>
<organism evidence="2 3">
    <name type="scientific">Chryseobacterium antibioticum</name>
    <dbReference type="NCBI Taxonomy" id="2728847"/>
    <lineage>
        <taxon>Bacteria</taxon>
        <taxon>Pseudomonadati</taxon>
        <taxon>Bacteroidota</taxon>
        <taxon>Flavobacteriia</taxon>
        <taxon>Flavobacteriales</taxon>
        <taxon>Weeksellaceae</taxon>
        <taxon>Chryseobacterium group</taxon>
        <taxon>Chryseobacterium</taxon>
    </lineage>
</organism>
<dbReference type="EMBL" id="JABBGI010000014">
    <property type="protein sequence ID" value="NML70616.1"/>
    <property type="molecule type" value="Genomic_DNA"/>
</dbReference>
<proteinExistence type="predicted"/>
<gene>
    <name evidence="2" type="ORF">HHL23_12480</name>
</gene>
<keyword evidence="3" id="KW-1185">Reference proteome</keyword>
<sequence>MPDVLKFNDIEVELSFKNIKNIHLRVHPPCGKVTLSSPENISIEHLRVYISTKLGWIRREKKKITSQKREPEYLYINDESHYFFGKRYLLKIIESNKKSEVVLLHSKIEVTVPEGSDKEFIKDKLYQWYRKQLRQFLLDKIEFYKEKMNVCPKGFGIRRVKTKWGSCNDTAKTLWFNIELAKKPKDCIEYIVVHELVHLKERNHNKNFIILMNKYFPNWQLRKKELNELPT</sequence>
<evidence type="ECO:0000313" key="2">
    <source>
        <dbReference type="EMBL" id="NML70616.1"/>
    </source>
</evidence>
<comment type="caution">
    <text evidence="2">The sequence shown here is derived from an EMBL/GenBank/DDBJ whole genome shotgun (WGS) entry which is preliminary data.</text>
</comment>
<dbReference type="Gene3D" id="3.30.2010.10">
    <property type="entry name" value="Metalloproteases ('zincins'), catalytic domain"/>
    <property type="match status" value="1"/>
</dbReference>
<accession>A0A7Y0ANJ3</accession>